<feature type="compositionally biased region" description="Low complexity" evidence="6">
    <location>
        <begin position="19"/>
        <end position="29"/>
    </location>
</feature>
<keyword evidence="2" id="KW-0067">ATP-binding</keyword>
<dbReference type="InterPro" id="IPR027417">
    <property type="entry name" value="P-loop_NTPase"/>
</dbReference>
<organism evidence="8 9">
    <name type="scientific">Malassezia cuniculi</name>
    <dbReference type="NCBI Taxonomy" id="948313"/>
    <lineage>
        <taxon>Eukaryota</taxon>
        <taxon>Fungi</taxon>
        <taxon>Dikarya</taxon>
        <taxon>Basidiomycota</taxon>
        <taxon>Ustilaginomycotina</taxon>
        <taxon>Malasseziomycetes</taxon>
        <taxon>Malasseziales</taxon>
        <taxon>Malasseziaceae</taxon>
        <taxon>Malassezia</taxon>
    </lineage>
</organism>
<feature type="compositionally biased region" description="Basic and acidic residues" evidence="6">
    <location>
        <begin position="131"/>
        <end position="171"/>
    </location>
</feature>
<dbReference type="Gene3D" id="3.40.850.10">
    <property type="entry name" value="Kinesin motor domain"/>
    <property type="match status" value="1"/>
</dbReference>
<protein>
    <recommendedName>
        <fullName evidence="7">Kinesin motor domain-containing protein</fullName>
    </recommendedName>
</protein>
<dbReference type="SMART" id="SM00129">
    <property type="entry name" value="KISc"/>
    <property type="match status" value="1"/>
</dbReference>
<dbReference type="GO" id="GO:0003777">
    <property type="term" value="F:microtubule motor activity"/>
    <property type="evidence" value="ECO:0007669"/>
    <property type="project" value="InterPro"/>
</dbReference>
<keyword evidence="4" id="KW-0505">Motor protein</keyword>
<feature type="region of interest" description="Disordered" evidence="6">
    <location>
        <begin position="858"/>
        <end position="887"/>
    </location>
</feature>
<feature type="region of interest" description="Disordered" evidence="6">
    <location>
        <begin position="665"/>
        <end position="686"/>
    </location>
</feature>
<evidence type="ECO:0000256" key="3">
    <source>
        <dbReference type="ARBA" id="ARBA00023054"/>
    </source>
</evidence>
<dbReference type="InterPro" id="IPR036961">
    <property type="entry name" value="Kinesin_motor_dom_sf"/>
</dbReference>
<feature type="region of interest" description="Disordered" evidence="6">
    <location>
        <begin position="615"/>
        <end position="647"/>
    </location>
</feature>
<evidence type="ECO:0000256" key="5">
    <source>
        <dbReference type="SAM" id="Coils"/>
    </source>
</evidence>
<keyword evidence="3 5" id="KW-0175">Coiled coil</keyword>
<dbReference type="GO" id="GO:0007018">
    <property type="term" value="P:microtubule-based movement"/>
    <property type="evidence" value="ECO:0007669"/>
    <property type="project" value="InterPro"/>
</dbReference>
<evidence type="ECO:0000313" key="9">
    <source>
        <dbReference type="Proteomes" id="UP001219933"/>
    </source>
</evidence>
<feature type="region of interest" description="Disordered" evidence="6">
    <location>
        <begin position="1"/>
        <end position="182"/>
    </location>
</feature>
<keyword evidence="9" id="KW-1185">Reference proteome</keyword>
<reference evidence="8" key="1">
    <citation type="submission" date="2023-03" db="EMBL/GenBank/DDBJ databases">
        <title>Mating type loci evolution in Malassezia.</title>
        <authorList>
            <person name="Coelho M.A."/>
        </authorList>
    </citation>
    <scope>NUCLEOTIDE SEQUENCE</scope>
    <source>
        <strain evidence="8">CBS 11721</strain>
    </source>
</reference>
<dbReference type="SUPFAM" id="SSF52540">
    <property type="entry name" value="P-loop containing nucleoside triphosphate hydrolases"/>
    <property type="match status" value="1"/>
</dbReference>
<gene>
    <name evidence="8" type="ORF">MCUN1_002319</name>
</gene>
<accession>A0AAF0EUU7</accession>
<dbReference type="PANTHER" id="PTHR47968">
    <property type="entry name" value="CENTROMERE PROTEIN E"/>
    <property type="match status" value="1"/>
</dbReference>
<proteinExistence type="predicted"/>
<dbReference type="PANTHER" id="PTHR47968:SF75">
    <property type="entry name" value="CENTROMERE-ASSOCIATED PROTEIN E"/>
    <property type="match status" value="1"/>
</dbReference>
<dbReference type="GO" id="GO:0005524">
    <property type="term" value="F:ATP binding"/>
    <property type="evidence" value="ECO:0007669"/>
    <property type="project" value="UniProtKB-KW"/>
</dbReference>
<feature type="compositionally biased region" description="Low complexity" evidence="6">
    <location>
        <begin position="73"/>
        <end position="86"/>
    </location>
</feature>
<evidence type="ECO:0000256" key="6">
    <source>
        <dbReference type="SAM" id="MobiDB-lite"/>
    </source>
</evidence>
<feature type="compositionally biased region" description="Acidic residues" evidence="6">
    <location>
        <begin position="877"/>
        <end position="887"/>
    </location>
</feature>
<name>A0AAF0EUU7_9BASI</name>
<dbReference type="Pfam" id="PF00225">
    <property type="entry name" value="Kinesin"/>
    <property type="match status" value="1"/>
</dbReference>
<evidence type="ECO:0000256" key="4">
    <source>
        <dbReference type="ARBA" id="ARBA00023175"/>
    </source>
</evidence>
<evidence type="ECO:0000259" key="7">
    <source>
        <dbReference type="SMART" id="SM00129"/>
    </source>
</evidence>
<dbReference type="InterPro" id="IPR001752">
    <property type="entry name" value="Kinesin_motor_dom"/>
</dbReference>
<dbReference type="PROSITE" id="PS00411">
    <property type="entry name" value="KINESIN_MOTOR_1"/>
    <property type="match status" value="1"/>
</dbReference>
<dbReference type="InterPro" id="IPR027640">
    <property type="entry name" value="Kinesin-like_fam"/>
</dbReference>
<feature type="compositionally biased region" description="Low complexity" evidence="6">
    <location>
        <begin position="630"/>
        <end position="646"/>
    </location>
</feature>
<dbReference type="AlphaFoldDB" id="A0AAF0EUU7"/>
<dbReference type="GO" id="GO:0008017">
    <property type="term" value="F:microtubule binding"/>
    <property type="evidence" value="ECO:0007669"/>
    <property type="project" value="InterPro"/>
</dbReference>
<feature type="domain" description="Kinesin motor" evidence="7">
    <location>
        <begin position="236"/>
        <end position="580"/>
    </location>
</feature>
<feature type="compositionally biased region" description="Low complexity" evidence="6">
    <location>
        <begin position="99"/>
        <end position="113"/>
    </location>
</feature>
<evidence type="ECO:0000256" key="1">
    <source>
        <dbReference type="ARBA" id="ARBA00022741"/>
    </source>
</evidence>
<feature type="coiled-coil region" evidence="5">
    <location>
        <begin position="692"/>
        <end position="753"/>
    </location>
</feature>
<dbReference type="Proteomes" id="UP001219933">
    <property type="component" value="Chromosome 3"/>
</dbReference>
<feature type="coiled-coil region" evidence="5">
    <location>
        <begin position="784"/>
        <end position="811"/>
    </location>
</feature>
<dbReference type="EMBL" id="CP119879">
    <property type="protein sequence ID" value="WFD35465.1"/>
    <property type="molecule type" value="Genomic_DNA"/>
</dbReference>
<sequence>MDTDARGGTRPAGFLVLDAPLARPATPRTPFMPSPKKRTQPLVPLRRPRAEPEKAELTRSDDAVEMPPEPPLKRAAPPRTPRAALAESTSTNVRPASRTETPGGPRGAEGPRPIRTPRVVRQEPRAPTPRIRAETPRTADTRAKTPRPELLRLSSREAVRAATPELRREATRTPLRVAPSTAPRAKVTAGIVRARARPAAAPAPLPFAHELCVDADAVQAELGEGSFVLGETHDEACNVNVHIRLRPCAEDEESAWIAAPESATIMLDPSIAATKMQPNVGLPFRFDAVHTGSSNAEVYTSLARPLVQSVLGGYDAMIFAYGQTASGKTFTLSGDEDGLEPGIIVRAVSDVFQGIRQGSTAREYLVRVSYLEIWNEVVRDLLDPANTPQVRDDRRRGPNAVLVAPLHEAVVTTPSAVYALLERGEENRHVGATDWNERSSRSHTCFRITVESRERGASRHVRIGELSLVDLAGSERHTMQGALRRTEGANINRSLLTLGKVIYALSERSSAKSTVPRAAAHVPYRDSKLTRILQNSLSGNARVAVVCTLNPSAAVVEESLSTLNFARRIKKVTVRAQRNEYDDEPLDGAETRALLVRYREEMGALRARVAQLQQGEKSGAKAAHVPQSDSGKAPGAPAESAAPSQADQLKALRERIDELGSLIVQGGSEAPASPPAPPSPAKQRGLDFEDPVHVVQEKLHAALLKIRRLEKRLAARLSLPASAHTDAGKDELIRDLQKQVRELETVCAGQAADAPPLLREDVEREWADRVEQIQRSVEERDAFIAELSAECRRLQRANKRLVRLAHRETEEMVSALAGRPCQPVMSLFAPHLRPPGLGMAGSAPATPLGRMRPLAQIAQAPAPRVSETSIDSGDGLEGSDIDELLSV</sequence>
<dbReference type="PRINTS" id="PR00380">
    <property type="entry name" value="KINESINHEAVY"/>
</dbReference>
<keyword evidence="1" id="KW-0547">Nucleotide-binding</keyword>
<dbReference type="InterPro" id="IPR019821">
    <property type="entry name" value="Kinesin_motor_CS"/>
</dbReference>
<evidence type="ECO:0000256" key="2">
    <source>
        <dbReference type="ARBA" id="ARBA00022840"/>
    </source>
</evidence>
<feature type="compositionally biased region" description="Basic and acidic residues" evidence="6">
    <location>
        <begin position="48"/>
        <end position="62"/>
    </location>
</feature>
<evidence type="ECO:0000313" key="8">
    <source>
        <dbReference type="EMBL" id="WFD35465.1"/>
    </source>
</evidence>